<dbReference type="KEGG" id="fax:FUAX_34070"/>
<accession>A0AAU9DIK9</accession>
<keyword evidence="2" id="KW-1185">Reference proteome</keyword>
<evidence type="ECO:0000313" key="1">
    <source>
        <dbReference type="EMBL" id="BDD10975.1"/>
    </source>
</evidence>
<gene>
    <name evidence="1" type="ORF">FUAX_34070</name>
</gene>
<evidence type="ECO:0000313" key="2">
    <source>
        <dbReference type="Proteomes" id="UP001348817"/>
    </source>
</evidence>
<organism evidence="1 2">
    <name type="scientific">Fulvitalea axinellae</name>
    <dbReference type="NCBI Taxonomy" id="1182444"/>
    <lineage>
        <taxon>Bacteria</taxon>
        <taxon>Pseudomonadati</taxon>
        <taxon>Bacteroidota</taxon>
        <taxon>Cytophagia</taxon>
        <taxon>Cytophagales</taxon>
        <taxon>Persicobacteraceae</taxon>
        <taxon>Fulvitalea</taxon>
    </lineage>
</organism>
<dbReference type="AlphaFoldDB" id="A0AAU9DIK9"/>
<dbReference type="EMBL" id="AP025314">
    <property type="protein sequence ID" value="BDD10975.1"/>
    <property type="molecule type" value="Genomic_DNA"/>
</dbReference>
<reference evidence="1 2" key="1">
    <citation type="submission" date="2021-12" db="EMBL/GenBank/DDBJ databases">
        <title>Genome sequencing of bacteria with rrn-lacking chromosome and rrn-plasmid.</title>
        <authorList>
            <person name="Anda M."/>
            <person name="Iwasaki W."/>
        </authorList>
    </citation>
    <scope>NUCLEOTIDE SEQUENCE [LARGE SCALE GENOMIC DNA]</scope>
    <source>
        <strain evidence="1 2">DSM 100852</strain>
    </source>
</reference>
<proteinExistence type="predicted"/>
<sequence length="80" mass="9819">MQWNQAVTTVFRPYGNGVVFKTYYRNYQRTEIVIDLEQNMTDGLPSRPKTLYLLRLNIRPVQEIVPFRFSRRRIIFFLWF</sequence>
<name>A0AAU9DIK9_9BACT</name>
<protein>
    <submittedName>
        <fullName evidence="1">Uncharacterized protein</fullName>
    </submittedName>
</protein>
<dbReference type="Proteomes" id="UP001348817">
    <property type="component" value="Chromosome"/>
</dbReference>